<feature type="transmembrane region" description="Helical" evidence="11">
    <location>
        <begin position="82"/>
        <end position="105"/>
    </location>
</feature>
<dbReference type="GO" id="GO:0005886">
    <property type="term" value="C:plasma membrane"/>
    <property type="evidence" value="ECO:0007669"/>
    <property type="project" value="UniProtKB-SubCell"/>
</dbReference>
<organism evidence="12 13">
    <name type="scientific">Emticicia aquatilis</name>
    <dbReference type="NCBI Taxonomy" id="1537369"/>
    <lineage>
        <taxon>Bacteria</taxon>
        <taxon>Pseudomonadati</taxon>
        <taxon>Bacteroidota</taxon>
        <taxon>Cytophagia</taxon>
        <taxon>Cytophagales</taxon>
        <taxon>Leadbetterellaceae</taxon>
        <taxon>Emticicia</taxon>
    </lineage>
</organism>
<dbReference type="PANTHER" id="PTHR11434">
    <property type="entry name" value="NADH-UBIQUINONE OXIDOREDUCTASE SUBUNIT ND4L"/>
    <property type="match status" value="1"/>
</dbReference>
<keyword evidence="6 11" id="KW-0874">Quinone</keyword>
<dbReference type="AlphaFoldDB" id="A0A916YMB5"/>
<keyword evidence="9 11" id="KW-0520">NAD</keyword>
<protein>
    <recommendedName>
        <fullName evidence="11">NADH-quinone oxidoreductase subunit K</fullName>
        <ecNumber evidence="11">7.1.1.-</ecNumber>
    </recommendedName>
    <alternativeName>
        <fullName evidence="11">NADH dehydrogenase I subunit K</fullName>
    </alternativeName>
    <alternativeName>
        <fullName evidence="11">NDH-1 subunit K</fullName>
    </alternativeName>
</protein>
<accession>A0A916YMB5</accession>
<dbReference type="Pfam" id="PF00420">
    <property type="entry name" value="Oxidored_q2"/>
    <property type="match status" value="1"/>
</dbReference>
<keyword evidence="11" id="KW-1003">Cell membrane</keyword>
<dbReference type="GO" id="GO:0030964">
    <property type="term" value="C:NADH dehydrogenase complex"/>
    <property type="evidence" value="ECO:0007669"/>
    <property type="project" value="TreeGrafter"/>
</dbReference>
<evidence type="ECO:0000256" key="5">
    <source>
        <dbReference type="ARBA" id="ARBA00022692"/>
    </source>
</evidence>
<keyword evidence="4 11" id="KW-0813">Transport</keyword>
<dbReference type="GO" id="GO:0050136">
    <property type="term" value="F:NADH dehydrogenase (quinone) (non-electrogenic) activity"/>
    <property type="evidence" value="ECO:0007669"/>
    <property type="project" value="UniProtKB-UniRule"/>
</dbReference>
<dbReference type="EC" id="7.1.1.-" evidence="11"/>
<reference evidence="12" key="1">
    <citation type="journal article" date="2014" name="Int. J. Syst. Evol. Microbiol.">
        <title>Complete genome sequence of Corynebacterium casei LMG S-19264T (=DSM 44701T), isolated from a smear-ripened cheese.</title>
        <authorList>
            <consortium name="US DOE Joint Genome Institute (JGI-PGF)"/>
            <person name="Walter F."/>
            <person name="Albersmeier A."/>
            <person name="Kalinowski J."/>
            <person name="Ruckert C."/>
        </authorList>
    </citation>
    <scope>NUCLEOTIDE SEQUENCE</scope>
    <source>
        <strain evidence="12">CGMCC 1.15958</strain>
    </source>
</reference>
<dbReference type="PANTHER" id="PTHR11434:SF21">
    <property type="entry name" value="NADH DEHYDROGENASE SUBUNIT 4L-RELATED"/>
    <property type="match status" value="1"/>
</dbReference>
<keyword evidence="8 11" id="KW-1133">Transmembrane helix</keyword>
<dbReference type="GO" id="GO:0048038">
    <property type="term" value="F:quinone binding"/>
    <property type="evidence" value="ECO:0007669"/>
    <property type="project" value="UniProtKB-KW"/>
</dbReference>
<dbReference type="EMBL" id="BMKK01000003">
    <property type="protein sequence ID" value="GGD51682.1"/>
    <property type="molecule type" value="Genomic_DNA"/>
</dbReference>
<evidence type="ECO:0000256" key="2">
    <source>
        <dbReference type="ARBA" id="ARBA00004141"/>
    </source>
</evidence>
<dbReference type="HAMAP" id="MF_01456">
    <property type="entry name" value="NDH1_NuoK"/>
    <property type="match status" value="1"/>
</dbReference>
<comment type="subunit">
    <text evidence="11">NDH-1 is composed of 14 different subunits. Subunits NuoA, H, J, K, L, M, N constitute the membrane sector of the complex.</text>
</comment>
<evidence type="ECO:0000313" key="13">
    <source>
        <dbReference type="Proteomes" id="UP000609064"/>
    </source>
</evidence>
<proteinExistence type="inferred from homology"/>
<dbReference type="NCBIfam" id="NF004323">
    <property type="entry name" value="PRK05715.1-5"/>
    <property type="match status" value="1"/>
</dbReference>
<dbReference type="InterPro" id="IPR001133">
    <property type="entry name" value="NADH_UbQ_OxRdtase_chain4L/K"/>
</dbReference>
<dbReference type="FunFam" id="1.10.287.3510:FF:000001">
    <property type="entry name" value="NADH-quinone oxidoreductase subunit K"/>
    <property type="match status" value="1"/>
</dbReference>
<dbReference type="Gene3D" id="1.10.287.3510">
    <property type="match status" value="1"/>
</dbReference>
<evidence type="ECO:0000256" key="6">
    <source>
        <dbReference type="ARBA" id="ARBA00022719"/>
    </source>
</evidence>
<name>A0A916YMB5_9BACT</name>
<feature type="transmembrane region" description="Helical" evidence="11">
    <location>
        <begin position="20"/>
        <end position="44"/>
    </location>
</feature>
<evidence type="ECO:0000256" key="4">
    <source>
        <dbReference type="ARBA" id="ARBA00022448"/>
    </source>
</evidence>
<sequence>MKELIKLLIDKEMQSQIPDIFQIPLINYVLLASILFIIGIVGVLIRRNAIIIFMSVELMLNAVNLLLVAFSSYRSDPAGQVFVFFIMAVAAAEVAVGLAIIVMIYRNIRSIDVGLLDKLKW</sequence>
<evidence type="ECO:0000256" key="10">
    <source>
        <dbReference type="ARBA" id="ARBA00023136"/>
    </source>
</evidence>
<dbReference type="GO" id="GO:0042773">
    <property type="term" value="P:ATP synthesis coupled electron transport"/>
    <property type="evidence" value="ECO:0007669"/>
    <property type="project" value="InterPro"/>
</dbReference>
<comment type="function">
    <text evidence="11">NDH-1 shuttles electrons from NADH, via FMN and iron-sulfur (Fe-S) centers, to quinones in the respiratory chain. The immediate electron acceptor for the enzyme in this species is believed to be a menaquinone. Couples the redox reaction to proton translocation (for every two electrons transferred, four hydrogen ions are translocated across the cytoplasmic membrane), and thus conserves the redox energy in a proton gradient.</text>
</comment>
<evidence type="ECO:0000313" key="12">
    <source>
        <dbReference type="EMBL" id="GGD51682.1"/>
    </source>
</evidence>
<dbReference type="Proteomes" id="UP000609064">
    <property type="component" value="Unassembled WGS sequence"/>
</dbReference>
<evidence type="ECO:0000256" key="1">
    <source>
        <dbReference type="ARBA" id="ARBA00002378"/>
    </source>
</evidence>
<evidence type="ECO:0000256" key="11">
    <source>
        <dbReference type="HAMAP-Rule" id="MF_01456"/>
    </source>
</evidence>
<keyword evidence="13" id="KW-1185">Reference proteome</keyword>
<keyword evidence="7 11" id="KW-1278">Translocase</keyword>
<comment type="similarity">
    <text evidence="3 11">Belongs to the complex I subunit 4L family.</text>
</comment>
<comment type="caution">
    <text evidence="12">The sequence shown here is derived from an EMBL/GenBank/DDBJ whole genome shotgun (WGS) entry which is preliminary data.</text>
</comment>
<feature type="transmembrane region" description="Helical" evidence="11">
    <location>
        <begin position="51"/>
        <end position="70"/>
    </location>
</feature>
<reference evidence="12" key="2">
    <citation type="submission" date="2020-09" db="EMBL/GenBank/DDBJ databases">
        <authorList>
            <person name="Sun Q."/>
            <person name="Zhou Y."/>
        </authorList>
    </citation>
    <scope>NUCLEOTIDE SEQUENCE</scope>
    <source>
        <strain evidence="12">CGMCC 1.15958</strain>
    </source>
</reference>
<keyword evidence="10 11" id="KW-0472">Membrane</keyword>
<dbReference type="NCBIfam" id="NF004321">
    <property type="entry name" value="PRK05715.1-3"/>
    <property type="match status" value="1"/>
</dbReference>
<comment type="subcellular location">
    <subcellularLocation>
        <location evidence="11">Cell membrane</location>
        <topology evidence="11">Multi-pass membrane protein</topology>
    </subcellularLocation>
    <subcellularLocation>
        <location evidence="2">Membrane</location>
        <topology evidence="2">Multi-pass membrane protein</topology>
    </subcellularLocation>
</comment>
<evidence type="ECO:0000256" key="9">
    <source>
        <dbReference type="ARBA" id="ARBA00023027"/>
    </source>
</evidence>
<dbReference type="NCBIfam" id="NF004320">
    <property type="entry name" value="PRK05715.1-2"/>
    <property type="match status" value="1"/>
</dbReference>
<evidence type="ECO:0000256" key="3">
    <source>
        <dbReference type="ARBA" id="ARBA00010519"/>
    </source>
</evidence>
<comment type="catalytic activity">
    <reaction evidence="11">
        <text>a quinone + NADH + 5 H(+)(in) = a quinol + NAD(+) + 4 H(+)(out)</text>
        <dbReference type="Rhea" id="RHEA:57888"/>
        <dbReference type="ChEBI" id="CHEBI:15378"/>
        <dbReference type="ChEBI" id="CHEBI:24646"/>
        <dbReference type="ChEBI" id="CHEBI:57540"/>
        <dbReference type="ChEBI" id="CHEBI:57945"/>
        <dbReference type="ChEBI" id="CHEBI:132124"/>
    </reaction>
</comment>
<comment type="function">
    <text evidence="1">NDH-1 shuttles electrons from NADH, via FMN and iron-sulfur (Fe-S) centers, to quinones in the respiratory chain. The immediate electron acceptor for the enzyme in this species is believed to be ubiquinone. Couples the redox reaction to proton translocation (for every two electrons transferred, four hydrogen ions are translocated across the cytoplasmic membrane), and thus conserves the redox energy in a proton gradient.</text>
</comment>
<evidence type="ECO:0000256" key="8">
    <source>
        <dbReference type="ARBA" id="ARBA00022989"/>
    </source>
</evidence>
<evidence type="ECO:0000256" key="7">
    <source>
        <dbReference type="ARBA" id="ARBA00022967"/>
    </source>
</evidence>
<gene>
    <name evidence="11 12" type="primary">nuoK</name>
    <name evidence="12" type="ORF">GCM10011514_14890</name>
</gene>
<keyword evidence="5 11" id="KW-0812">Transmembrane</keyword>
<dbReference type="InterPro" id="IPR039428">
    <property type="entry name" value="NUOK/Mnh_C1-like"/>
</dbReference>